<dbReference type="OrthoDB" id="7739218at2"/>
<feature type="signal peptide" evidence="2">
    <location>
        <begin position="1"/>
        <end position="15"/>
    </location>
</feature>
<dbReference type="EMBL" id="FXYF01000004">
    <property type="protein sequence ID" value="SMX38707.1"/>
    <property type="molecule type" value="Genomic_DNA"/>
</dbReference>
<reference evidence="3 4" key="1">
    <citation type="submission" date="2017-05" db="EMBL/GenBank/DDBJ databases">
        <authorList>
            <person name="Song R."/>
            <person name="Chenine A.L."/>
            <person name="Ruprecht R.M."/>
        </authorList>
    </citation>
    <scope>NUCLEOTIDE SEQUENCE [LARGE SCALE GENOMIC DNA]</scope>
    <source>
        <strain evidence="3 4">CECT 8898</strain>
    </source>
</reference>
<dbReference type="AlphaFoldDB" id="A0A238K887"/>
<sequence length="334" mass="34985">MYRIIAALALASALAACDGANLTNDSSTGIGTGAQPLVPEPEPTDPGGPGSGTDKDPDNLYTSELDSPDASLTVNDMTYDARSDTLVFNNLPFDSNQILAGENTYVRNPGVNAALAPTRFGAYRNAAGPSARSEYYAVFRRSASGNSQVGAVGSDRYLSFGFGGAAAQRLGGKGKLPKANDSYVFTGEYAAVRTVVDDTTGTRMEYVAGTALIDVDIMDFDVQGAVEGLIVNRTFFDANGLRLPDLDNADYITLKTAEINFDNWTISSSDASTVLEGDEKQTGSWAGLFAGPNGEEVVGIVVVEGDGPVGIDPVSGDYLLQQVRETGGFIATRP</sequence>
<evidence type="ECO:0000313" key="3">
    <source>
        <dbReference type="EMBL" id="SMX38707.1"/>
    </source>
</evidence>
<gene>
    <name evidence="3" type="ORF">MAA8898_01679</name>
</gene>
<evidence type="ECO:0000256" key="2">
    <source>
        <dbReference type="SAM" id="SignalP"/>
    </source>
</evidence>
<evidence type="ECO:0000313" key="4">
    <source>
        <dbReference type="Proteomes" id="UP000207598"/>
    </source>
</evidence>
<accession>A0A238K887</accession>
<protein>
    <recommendedName>
        <fullName evidence="5">Transferrin-binding protein B C-lobe/N-lobe beta barrel domain-containing protein</fullName>
    </recommendedName>
</protein>
<dbReference type="PROSITE" id="PS51257">
    <property type="entry name" value="PROKAR_LIPOPROTEIN"/>
    <property type="match status" value="1"/>
</dbReference>
<organism evidence="3 4">
    <name type="scientific">Maliponia aquimaris</name>
    <dbReference type="NCBI Taxonomy" id="1673631"/>
    <lineage>
        <taxon>Bacteria</taxon>
        <taxon>Pseudomonadati</taxon>
        <taxon>Pseudomonadota</taxon>
        <taxon>Alphaproteobacteria</taxon>
        <taxon>Rhodobacterales</taxon>
        <taxon>Paracoccaceae</taxon>
        <taxon>Maliponia</taxon>
    </lineage>
</organism>
<proteinExistence type="predicted"/>
<feature type="compositionally biased region" description="Polar residues" evidence="1">
    <location>
        <begin position="60"/>
        <end position="71"/>
    </location>
</feature>
<name>A0A238K887_9RHOB</name>
<evidence type="ECO:0000256" key="1">
    <source>
        <dbReference type="SAM" id="MobiDB-lite"/>
    </source>
</evidence>
<keyword evidence="2" id="KW-0732">Signal</keyword>
<feature type="region of interest" description="Disordered" evidence="1">
    <location>
        <begin position="27"/>
        <end position="71"/>
    </location>
</feature>
<dbReference type="Proteomes" id="UP000207598">
    <property type="component" value="Unassembled WGS sequence"/>
</dbReference>
<feature type="chain" id="PRO_5013054042" description="Transferrin-binding protein B C-lobe/N-lobe beta barrel domain-containing protein" evidence="2">
    <location>
        <begin position="16"/>
        <end position="334"/>
    </location>
</feature>
<evidence type="ECO:0008006" key="5">
    <source>
        <dbReference type="Google" id="ProtNLM"/>
    </source>
</evidence>
<dbReference type="RefSeq" id="WP_094020524.1">
    <property type="nucleotide sequence ID" value="NZ_FXYF01000004.1"/>
</dbReference>
<keyword evidence="4" id="KW-1185">Reference proteome</keyword>